<evidence type="ECO:0000313" key="2">
    <source>
        <dbReference type="WBParaSite" id="L893_g5994.t1"/>
    </source>
</evidence>
<name>A0A1I8AI14_9BILA</name>
<keyword evidence="1" id="KW-1185">Reference proteome</keyword>
<proteinExistence type="predicted"/>
<dbReference type="WBParaSite" id="L893_g5994.t1">
    <property type="protein sequence ID" value="L893_g5994.t1"/>
    <property type="gene ID" value="L893_g5994"/>
</dbReference>
<evidence type="ECO:0000313" key="1">
    <source>
        <dbReference type="Proteomes" id="UP000095287"/>
    </source>
</evidence>
<dbReference type="AlphaFoldDB" id="A0A1I8AI14"/>
<protein>
    <submittedName>
        <fullName evidence="2">AcnX domain-containing protein</fullName>
    </submittedName>
</protein>
<reference evidence="2" key="1">
    <citation type="submission" date="2016-11" db="UniProtKB">
        <authorList>
            <consortium name="WormBaseParasite"/>
        </authorList>
    </citation>
    <scope>IDENTIFICATION</scope>
</reference>
<dbReference type="Proteomes" id="UP000095287">
    <property type="component" value="Unplaced"/>
</dbReference>
<sequence>MTESPARTNAQSETILPSFESRLLLGNSHGALNYAEITARPIPVAAEFFEPGERSLCALGDKQSAIGPGIVARYPRIRDFAEPQRKISLLPLGCTYATVLKKQRLLSPQGTQVANTA</sequence>
<organism evidence="1 2">
    <name type="scientific">Steinernema glaseri</name>
    <dbReference type="NCBI Taxonomy" id="37863"/>
    <lineage>
        <taxon>Eukaryota</taxon>
        <taxon>Metazoa</taxon>
        <taxon>Ecdysozoa</taxon>
        <taxon>Nematoda</taxon>
        <taxon>Chromadorea</taxon>
        <taxon>Rhabditida</taxon>
        <taxon>Tylenchina</taxon>
        <taxon>Panagrolaimomorpha</taxon>
        <taxon>Strongyloidoidea</taxon>
        <taxon>Steinernematidae</taxon>
        <taxon>Steinernema</taxon>
    </lineage>
</organism>
<accession>A0A1I8AI14</accession>